<dbReference type="InterPro" id="IPR045107">
    <property type="entry name" value="SAC3/GANP/THP3"/>
</dbReference>
<dbReference type="Proteomes" id="UP000887575">
    <property type="component" value="Unassembled WGS sequence"/>
</dbReference>
<dbReference type="WBParaSite" id="MBELARI_LOCUS10870">
    <property type="protein sequence ID" value="MBELARI_LOCUS10870"/>
    <property type="gene ID" value="MBELARI_LOCUS10870"/>
</dbReference>
<evidence type="ECO:0000313" key="3">
    <source>
        <dbReference type="Proteomes" id="UP000887575"/>
    </source>
</evidence>
<dbReference type="InterPro" id="IPR005062">
    <property type="entry name" value="SAC3/GANP/THP3_conserved"/>
</dbReference>
<name>A0AAF3EAD7_9BILA</name>
<keyword evidence="3" id="KW-1185">Reference proteome</keyword>
<dbReference type="PANTHER" id="PTHR12436:SF4">
    <property type="entry name" value="LEUKOCYTE RECEPTOR CLUSTER MEMBER 8"/>
    <property type="match status" value="1"/>
</dbReference>
<feature type="region of interest" description="Disordered" evidence="1">
    <location>
        <begin position="344"/>
        <end position="400"/>
    </location>
</feature>
<feature type="domain" description="SAC3/GANP/THP3 conserved" evidence="2">
    <location>
        <begin position="465"/>
        <end position="681"/>
    </location>
</feature>
<proteinExistence type="predicted"/>
<dbReference type="Gene3D" id="1.25.40.990">
    <property type="match status" value="1"/>
</dbReference>
<protein>
    <submittedName>
        <fullName evidence="4">SAC3/GANP/THP3 conserved domain-containing protein</fullName>
    </submittedName>
</protein>
<dbReference type="PANTHER" id="PTHR12436">
    <property type="entry name" value="80 KDA MCM3-ASSOCIATED PROTEIN"/>
    <property type="match status" value="1"/>
</dbReference>
<feature type="compositionally biased region" description="Basic residues" evidence="1">
    <location>
        <begin position="372"/>
        <end position="382"/>
    </location>
</feature>
<evidence type="ECO:0000256" key="1">
    <source>
        <dbReference type="SAM" id="MobiDB-lite"/>
    </source>
</evidence>
<dbReference type="GO" id="GO:0005634">
    <property type="term" value="C:nucleus"/>
    <property type="evidence" value="ECO:0007669"/>
    <property type="project" value="TreeGrafter"/>
</dbReference>
<accession>A0AAF3EAD7</accession>
<dbReference type="Pfam" id="PF03399">
    <property type="entry name" value="SAC3_GANP"/>
    <property type="match status" value="1"/>
</dbReference>
<dbReference type="AlphaFoldDB" id="A0AAF3EAD7"/>
<reference evidence="4" key="1">
    <citation type="submission" date="2024-02" db="UniProtKB">
        <authorList>
            <consortium name="WormBaseParasite"/>
        </authorList>
    </citation>
    <scope>IDENTIFICATION</scope>
</reference>
<evidence type="ECO:0000259" key="2">
    <source>
        <dbReference type="Pfam" id="PF03399"/>
    </source>
</evidence>
<organism evidence="3 4">
    <name type="scientific">Mesorhabditis belari</name>
    <dbReference type="NCBI Taxonomy" id="2138241"/>
    <lineage>
        <taxon>Eukaryota</taxon>
        <taxon>Metazoa</taxon>
        <taxon>Ecdysozoa</taxon>
        <taxon>Nematoda</taxon>
        <taxon>Chromadorea</taxon>
        <taxon>Rhabditida</taxon>
        <taxon>Rhabditina</taxon>
        <taxon>Rhabditomorpha</taxon>
        <taxon>Rhabditoidea</taxon>
        <taxon>Rhabditidae</taxon>
        <taxon>Mesorhabditinae</taxon>
        <taxon>Mesorhabditis</taxon>
    </lineage>
</organism>
<evidence type="ECO:0000313" key="4">
    <source>
        <dbReference type="WBParaSite" id="MBELARI_LOCUS10870"/>
    </source>
</evidence>
<sequence length="696" mass="79071">MDKSAVMNQESGTGLTVVLRTDGKRWVGSHIRCADNCPDDNPAFKRQPLHISPRGSVGSRRMSNLGDIPLPVNPSAEATIWSPSTSTAASDSFGNGATNPATNLSSMQEYPWMASAFGMMHPQPPSRFHESPDKAAFGRMQPQPPSRFHESPDKAAFGMTQPQPPSRFHESPDKAASFYNPYSTMPWQRQTPPGYNGAWNQQNQNNYQQQWNRNGSNYGNNFQQQWGPQQSSVSQSTNSFKPFKLGMKPLSSNFIPSQAAGPIQNENGGGFGGAPENVKRYIQRARMAIEQRDEGKLTEYLKKRLHPLINSGAVRMINWDIEPLPHEVNFEIKSTWTPVSQLQGFMPEKSHGRSKRPYAYGSAEKSSENVPHPKKKSQKKPVARGESQSHSADIYKASPQNQKVKKVQKWNLSVSDAKKNERALRFAEKSKKTTAPAAIDTGSELRNFLVRGTCQTVEKAFFRLTAAPDPSQVRPLEVLQKALELVKKKYRGGAEYSYLSSQLRSIRQDLTVQRIRNLFTVTVYETHARICLENKDREEFNQCQNQLKALYKTVDNAPHKDEFTAYRLLYFVYMQNSTDILTLLKETKTAHNGDKCMMYALKVREAWARQYYPRLFKLYCEAPKMCGYIMDMFVERERKIFMNHILKAHRTSISVDVLSKWMGLAEKELIEWLTSFDISLQDGSLDCKTYANKKLE</sequence>